<keyword evidence="4" id="KW-1185">Reference proteome</keyword>
<feature type="transmembrane region" description="Helical" evidence="2">
    <location>
        <begin position="6"/>
        <end position="29"/>
    </location>
</feature>
<sequence length="345" mass="40773">MIELSIRILLTITVLMFALLLVVIAYLMLKRGLEVSRNKKKMKYIETKQKEWYSYLIEDREPSSTLIPNNESEVKAVEEIFSSYLYNISDSEILAKIKLFSNNYFKEYYRSRIRSHRWSTRMNALYHIFDFQMDELVEECEQLEIKKLTLQEQVQLLKIYSICHKEVFITKLLQCPTTLTEYEYKKVLYRLDPTVLEQLIVRMDDLPLECQYSLIDILGVKREPQYLSFLESCLHNDDAEIRIRTLKAIFEIGIITDLDKYLPFITSQIWEERLMMAKLLGALPISITSSYLQELLEDENWWVRTQAAKSIGRNKDGKIVLQSYINSSNDRYAIEMANQVLGKES</sequence>
<keyword evidence="2" id="KW-1133">Transmembrane helix</keyword>
<evidence type="ECO:0000313" key="3">
    <source>
        <dbReference type="EMBL" id="GIN61466.1"/>
    </source>
</evidence>
<accession>A0A919WGB6</accession>
<evidence type="ECO:0000313" key="4">
    <source>
        <dbReference type="Proteomes" id="UP000682111"/>
    </source>
</evidence>
<dbReference type="Gene3D" id="1.25.10.10">
    <property type="entry name" value="Leucine-rich Repeat Variant"/>
    <property type="match status" value="1"/>
</dbReference>
<dbReference type="SUPFAM" id="SSF48371">
    <property type="entry name" value="ARM repeat"/>
    <property type="match status" value="1"/>
</dbReference>
<protein>
    <recommendedName>
        <fullName evidence="5">HEAT repeat domain-containing protein</fullName>
    </recommendedName>
</protein>
<dbReference type="InterPro" id="IPR000357">
    <property type="entry name" value="HEAT"/>
</dbReference>
<evidence type="ECO:0000256" key="2">
    <source>
        <dbReference type="SAM" id="Phobius"/>
    </source>
</evidence>
<keyword evidence="2" id="KW-0812">Transmembrane</keyword>
<evidence type="ECO:0008006" key="5">
    <source>
        <dbReference type="Google" id="ProtNLM"/>
    </source>
</evidence>
<proteinExistence type="predicted"/>
<dbReference type="Proteomes" id="UP000682111">
    <property type="component" value="Unassembled WGS sequence"/>
</dbReference>
<dbReference type="Pfam" id="PF02985">
    <property type="entry name" value="HEAT"/>
    <property type="match status" value="1"/>
</dbReference>
<name>A0A919WGB6_9BACI</name>
<dbReference type="InterPro" id="IPR016024">
    <property type="entry name" value="ARM-type_fold"/>
</dbReference>
<keyword evidence="1" id="KW-0677">Repeat</keyword>
<dbReference type="AlphaFoldDB" id="A0A919WGB6"/>
<comment type="caution">
    <text evidence="3">The sequence shown here is derived from an EMBL/GenBank/DDBJ whole genome shotgun (WGS) entry which is preliminary data.</text>
</comment>
<reference evidence="3" key="1">
    <citation type="submission" date="2021-03" db="EMBL/GenBank/DDBJ databases">
        <title>Antimicrobial resistance genes in bacteria isolated from Japanese honey, and their potential for conferring macrolide and lincosamide resistance in the American foulbrood pathogen Paenibacillus larvae.</title>
        <authorList>
            <person name="Okamoto M."/>
            <person name="Kumagai M."/>
            <person name="Kanamori H."/>
            <person name="Takamatsu D."/>
        </authorList>
    </citation>
    <scope>NUCLEOTIDE SEQUENCE</scope>
    <source>
        <strain evidence="3">J27TS8</strain>
    </source>
</reference>
<evidence type="ECO:0000256" key="1">
    <source>
        <dbReference type="ARBA" id="ARBA00022737"/>
    </source>
</evidence>
<dbReference type="EMBL" id="BORC01000002">
    <property type="protein sequence ID" value="GIN61466.1"/>
    <property type="molecule type" value="Genomic_DNA"/>
</dbReference>
<organism evidence="3 4">
    <name type="scientific">Robertmurraya siralis</name>
    <dbReference type="NCBI Taxonomy" id="77777"/>
    <lineage>
        <taxon>Bacteria</taxon>
        <taxon>Bacillati</taxon>
        <taxon>Bacillota</taxon>
        <taxon>Bacilli</taxon>
        <taxon>Bacillales</taxon>
        <taxon>Bacillaceae</taxon>
        <taxon>Robertmurraya</taxon>
    </lineage>
</organism>
<dbReference type="InterPro" id="IPR011989">
    <property type="entry name" value="ARM-like"/>
</dbReference>
<gene>
    <name evidence="3" type="ORF">J27TS8_14590</name>
</gene>
<keyword evidence="2" id="KW-0472">Membrane</keyword>